<dbReference type="CDD" id="cd19724">
    <property type="entry name" value="bHLH_TS_ASCL3_like"/>
    <property type="match status" value="1"/>
</dbReference>
<proteinExistence type="predicted"/>
<dbReference type="InterPro" id="IPR050283">
    <property type="entry name" value="E-box_TF_Regulators"/>
</dbReference>
<dbReference type="STRING" id="188477.A0A3S1ACK4"/>
<dbReference type="PANTHER" id="PTHR23349">
    <property type="entry name" value="BASIC HELIX-LOOP-HELIX TRANSCRIPTION FACTOR, TWIST"/>
    <property type="match status" value="1"/>
</dbReference>
<dbReference type="PANTHER" id="PTHR23349:SF111">
    <property type="entry name" value="BHLH DOMAIN-CONTAINING PROTEIN"/>
    <property type="match status" value="1"/>
</dbReference>
<dbReference type="SUPFAM" id="SSF47459">
    <property type="entry name" value="HLH, helix-loop-helix DNA-binding domain"/>
    <property type="match status" value="1"/>
</dbReference>
<feature type="domain" description="BHLH" evidence="2">
    <location>
        <begin position="191"/>
        <end position="243"/>
    </location>
</feature>
<reference evidence="3 4" key="1">
    <citation type="submission" date="2019-01" db="EMBL/GenBank/DDBJ databases">
        <title>A draft genome assembly of the solar-powered sea slug Elysia chlorotica.</title>
        <authorList>
            <person name="Cai H."/>
            <person name="Li Q."/>
            <person name="Fang X."/>
            <person name="Li J."/>
            <person name="Curtis N.E."/>
            <person name="Altenburger A."/>
            <person name="Shibata T."/>
            <person name="Feng M."/>
            <person name="Maeda T."/>
            <person name="Schwartz J.A."/>
            <person name="Shigenobu S."/>
            <person name="Lundholm N."/>
            <person name="Nishiyama T."/>
            <person name="Yang H."/>
            <person name="Hasebe M."/>
            <person name="Li S."/>
            <person name="Pierce S.K."/>
            <person name="Wang J."/>
        </authorList>
    </citation>
    <scope>NUCLEOTIDE SEQUENCE [LARGE SCALE GENOMIC DNA]</scope>
    <source>
        <strain evidence="3">EC2010</strain>
        <tissue evidence="3">Whole organism of an adult</tissue>
    </source>
</reference>
<evidence type="ECO:0000313" key="3">
    <source>
        <dbReference type="EMBL" id="RUS88402.1"/>
    </source>
</evidence>
<sequence length="311" mass="35165">MPGAWVFGYGISSRRRQPQFSAVNGLTELNPNWHSFHSPNRDSLLWDSSDSDSHSIPSPKAQEIPIHNVRMKLNISRHKMHTNGALARDTKETFGSQSYYREGEFGVRSLHPTNFGCAMVYSKAIHSPCLQLDGLRYERSIKTRGLEQVGVLKEKLSPYSPVCAVSLADSLGPYSPVCAVPLPESLLLEPGYIHRRNERERDRVRSLNEGYDRLKQRLPLKNKDKRISKVDTLRIAIRYIRQLRSILGQEDTLETRRTGSTHKLTLHNAEGIPEHDSLDMTVSLTAIDGDSSGSSDREEFDDDDAALEREL</sequence>
<evidence type="ECO:0000313" key="4">
    <source>
        <dbReference type="Proteomes" id="UP000271974"/>
    </source>
</evidence>
<dbReference type="InterPro" id="IPR036638">
    <property type="entry name" value="HLH_DNA-bd_sf"/>
</dbReference>
<name>A0A3S1ACK4_ELYCH</name>
<dbReference type="GO" id="GO:0046983">
    <property type="term" value="F:protein dimerization activity"/>
    <property type="evidence" value="ECO:0007669"/>
    <property type="project" value="InterPro"/>
</dbReference>
<feature type="region of interest" description="Disordered" evidence="1">
    <location>
        <begin position="254"/>
        <end position="311"/>
    </location>
</feature>
<dbReference type="GO" id="GO:0032502">
    <property type="term" value="P:developmental process"/>
    <property type="evidence" value="ECO:0007669"/>
    <property type="project" value="TreeGrafter"/>
</dbReference>
<gene>
    <name evidence="3" type="ORF">EGW08_003858</name>
</gene>
<dbReference type="Proteomes" id="UP000271974">
    <property type="component" value="Unassembled WGS sequence"/>
</dbReference>
<comment type="caution">
    <text evidence="3">The sequence shown here is derived from an EMBL/GenBank/DDBJ whole genome shotgun (WGS) entry which is preliminary data.</text>
</comment>
<dbReference type="PROSITE" id="PS50888">
    <property type="entry name" value="BHLH"/>
    <property type="match status" value="1"/>
</dbReference>
<organism evidence="3 4">
    <name type="scientific">Elysia chlorotica</name>
    <name type="common">Eastern emerald elysia</name>
    <name type="synonym">Sea slug</name>
    <dbReference type="NCBI Taxonomy" id="188477"/>
    <lineage>
        <taxon>Eukaryota</taxon>
        <taxon>Metazoa</taxon>
        <taxon>Spiralia</taxon>
        <taxon>Lophotrochozoa</taxon>
        <taxon>Mollusca</taxon>
        <taxon>Gastropoda</taxon>
        <taxon>Heterobranchia</taxon>
        <taxon>Euthyneura</taxon>
        <taxon>Panpulmonata</taxon>
        <taxon>Sacoglossa</taxon>
        <taxon>Placobranchoidea</taxon>
        <taxon>Plakobranchidae</taxon>
        <taxon>Elysia</taxon>
    </lineage>
</organism>
<dbReference type="OrthoDB" id="5976910at2759"/>
<dbReference type="AlphaFoldDB" id="A0A3S1ACK4"/>
<evidence type="ECO:0000259" key="2">
    <source>
        <dbReference type="PROSITE" id="PS50888"/>
    </source>
</evidence>
<dbReference type="EMBL" id="RQTK01000084">
    <property type="protein sequence ID" value="RUS88402.1"/>
    <property type="molecule type" value="Genomic_DNA"/>
</dbReference>
<accession>A0A3S1ACK4</accession>
<dbReference type="GO" id="GO:0000981">
    <property type="term" value="F:DNA-binding transcription factor activity, RNA polymerase II-specific"/>
    <property type="evidence" value="ECO:0007669"/>
    <property type="project" value="TreeGrafter"/>
</dbReference>
<dbReference type="Gene3D" id="4.10.280.10">
    <property type="entry name" value="Helix-loop-helix DNA-binding domain"/>
    <property type="match status" value="1"/>
</dbReference>
<dbReference type="Pfam" id="PF00010">
    <property type="entry name" value="HLH"/>
    <property type="match status" value="1"/>
</dbReference>
<dbReference type="GO" id="GO:0000977">
    <property type="term" value="F:RNA polymerase II transcription regulatory region sequence-specific DNA binding"/>
    <property type="evidence" value="ECO:0007669"/>
    <property type="project" value="TreeGrafter"/>
</dbReference>
<keyword evidence="4" id="KW-1185">Reference proteome</keyword>
<protein>
    <recommendedName>
        <fullName evidence="2">BHLH domain-containing protein</fullName>
    </recommendedName>
</protein>
<dbReference type="InterPro" id="IPR011598">
    <property type="entry name" value="bHLH_dom"/>
</dbReference>
<dbReference type="SMART" id="SM00353">
    <property type="entry name" value="HLH"/>
    <property type="match status" value="1"/>
</dbReference>
<evidence type="ECO:0000256" key="1">
    <source>
        <dbReference type="SAM" id="MobiDB-lite"/>
    </source>
</evidence>